<protein>
    <submittedName>
        <fullName evidence="3">PAS domain-containing protein</fullName>
    </submittedName>
</protein>
<dbReference type="PROSITE" id="PS50112">
    <property type="entry name" value="PAS"/>
    <property type="match status" value="1"/>
</dbReference>
<gene>
    <name evidence="3" type="ORF">K8N75_09125</name>
</gene>
<dbReference type="PROSITE" id="PS50113">
    <property type="entry name" value="PAC"/>
    <property type="match status" value="1"/>
</dbReference>
<name>A0A8T5UR11_9EURY</name>
<dbReference type="CDD" id="cd00130">
    <property type="entry name" value="PAS"/>
    <property type="match status" value="1"/>
</dbReference>
<dbReference type="Gene3D" id="3.30.450.20">
    <property type="entry name" value="PAS domain"/>
    <property type="match status" value="1"/>
</dbReference>
<dbReference type="Pfam" id="PF13426">
    <property type="entry name" value="PAS_9"/>
    <property type="match status" value="1"/>
</dbReference>
<evidence type="ECO:0000259" key="2">
    <source>
        <dbReference type="PROSITE" id="PS50113"/>
    </source>
</evidence>
<dbReference type="Proteomes" id="UP000825933">
    <property type="component" value="Unassembled WGS sequence"/>
</dbReference>
<dbReference type="AlphaFoldDB" id="A0A8T5UR11"/>
<dbReference type="SUPFAM" id="SSF55785">
    <property type="entry name" value="PYP-like sensor domain (PAS domain)"/>
    <property type="match status" value="1"/>
</dbReference>
<feature type="domain" description="PAC" evidence="2">
    <location>
        <begin position="65"/>
        <end position="116"/>
    </location>
</feature>
<organism evidence="3 4">
    <name type="scientific">Methanobacterium spitsbergense</name>
    <dbReference type="NCBI Taxonomy" id="2874285"/>
    <lineage>
        <taxon>Archaea</taxon>
        <taxon>Methanobacteriati</taxon>
        <taxon>Methanobacteriota</taxon>
        <taxon>Methanomada group</taxon>
        <taxon>Methanobacteria</taxon>
        <taxon>Methanobacteriales</taxon>
        <taxon>Methanobacteriaceae</taxon>
        <taxon>Methanobacterium</taxon>
    </lineage>
</organism>
<evidence type="ECO:0000313" key="3">
    <source>
        <dbReference type="EMBL" id="MBZ2166198.1"/>
    </source>
</evidence>
<keyword evidence="4" id="KW-1185">Reference proteome</keyword>
<comment type="caution">
    <text evidence="3">The sequence shown here is derived from an EMBL/GenBank/DDBJ whole genome shotgun (WGS) entry which is preliminary data.</text>
</comment>
<reference evidence="4" key="1">
    <citation type="journal article" date="2022" name="Microbiol. Resour. Announc.">
        <title>Draft Genome Sequence of a Methanogenic Archaeon from West Spitsbergen Permafrost.</title>
        <authorList>
            <person name="Trubitsyn V."/>
            <person name="Rivkina E."/>
            <person name="Shcherbakova V."/>
        </authorList>
    </citation>
    <scope>NUCLEOTIDE SEQUENCE [LARGE SCALE GENOMIC DNA]</scope>
    <source>
        <strain evidence="4">VT</strain>
    </source>
</reference>
<dbReference type="InterPro" id="IPR035965">
    <property type="entry name" value="PAS-like_dom_sf"/>
</dbReference>
<proteinExistence type="predicted"/>
<feature type="domain" description="PAS" evidence="1">
    <location>
        <begin position="1"/>
        <end position="37"/>
    </location>
</feature>
<dbReference type="InterPro" id="IPR000014">
    <property type="entry name" value="PAS"/>
</dbReference>
<sequence>MVEISLDAILLTTPDGLILTANTKASEIFGYSEEEFVKLGRSGIVDNKDPKLPIILEEIRLKGEVKSELTFIRKNGEKLRAVISSRIFKDEKGNEMIIRIIRDMSDRLLAEENLKESEDH</sequence>
<evidence type="ECO:0000259" key="1">
    <source>
        <dbReference type="PROSITE" id="PS50112"/>
    </source>
</evidence>
<evidence type="ECO:0000313" key="4">
    <source>
        <dbReference type="Proteomes" id="UP000825933"/>
    </source>
</evidence>
<dbReference type="InterPro" id="IPR000700">
    <property type="entry name" value="PAS-assoc_C"/>
</dbReference>
<dbReference type="EMBL" id="JAIOUQ010000009">
    <property type="protein sequence ID" value="MBZ2166198.1"/>
    <property type="molecule type" value="Genomic_DNA"/>
</dbReference>
<accession>A0A8T5UR11</accession>
<dbReference type="NCBIfam" id="TIGR00229">
    <property type="entry name" value="sensory_box"/>
    <property type="match status" value="1"/>
</dbReference>